<dbReference type="Proteomes" id="UP000295252">
    <property type="component" value="Chromosome I"/>
</dbReference>
<proteinExistence type="predicted"/>
<evidence type="ECO:0000313" key="1">
    <source>
        <dbReference type="EMBL" id="CDP13087.1"/>
    </source>
</evidence>
<dbReference type="EMBL" id="HG739157">
    <property type="protein sequence ID" value="CDP13087.1"/>
    <property type="molecule type" value="Genomic_DNA"/>
</dbReference>
<accession>A0A068UXQ8</accession>
<organism evidence="1 2">
    <name type="scientific">Coffea canephora</name>
    <name type="common">Robusta coffee</name>
    <dbReference type="NCBI Taxonomy" id="49390"/>
    <lineage>
        <taxon>Eukaryota</taxon>
        <taxon>Viridiplantae</taxon>
        <taxon>Streptophyta</taxon>
        <taxon>Embryophyta</taxon>
        <taxon>Tracheophyta</taxon>
        <taxon>Spermatophyta</taxon>
        <taxon>Magnoliopsida</taxon>
        <taxon>eudicotyledons</taxon>
        <taxon>Gunneridae</taxon>
        <taxon>Pentapetalae</taxon>
        <taxon>asterids</taxon>
        <taxon>lamiids</taxon>
        <taxon>Gentianales</taxon>
        <taxon>Rubiaceae</taxon>
        <taxon>Ixoroideae</taxon>
        <taxon>Gardenieae complex</taxon>
        <taxon>Bertiereae - Coffeeae clade</taxon>
        <taxon>Coffeeae</taxon>
        <taxon>Coffea</taxon>
    </lineage>
</organism>
<keyword evidence="2" id="KW-1185">Reference proteome</keyword>
<gene>
    <name evidence="1" type="ORF">GSCOC_T00037864001</name>
</gene>
<reference evidence="2" key="1">
    <citation type="journal article" date="2014" name="Science">
        <title>The coffee genome provides insight into the convergent evolution of caffeine biosynthesis.</title>
        <authorList>
            <person name="Denoeud F."/>
            <person name="Carretero-Paulet L."/>
            <person name="Dereeper A."/>
            <person name="Droc G."/>
            <person name="Guyot R."/>
            <person name="Pietrella M."/>
            <person name="Zheng C."/>
            <person name="Alberti A."/>
            <person name="Anthony F."/>
            <person name="Aprea G."/>
            <person name="Aury J.M."/>
            <person name="Bento P."/>
            <person name="Bernard M."/>
            <person name="Bocs S."/>
            <person name="Campa C."/>
            <person name="Cenci A."/>
            <person name="Combes M.C."/>
            <person name="Crouzillat D."/>
            <person name="Da Silva C."/>
            <person name="Daddiego L."/>
            <person name="De Bellis F."/>
            <person name="Dussert S."/>
            <person name="Garsmeur O."/>
            <person name="Gayraud T."/>
            <person name="Guignon V."/>
            <person name="Jahn K."/>
            <person name="Jamilloux V."/>
            <person name="Joet T."/>
            <person name="Labadie K."/>
            <person name="Lan T."/>
            <person name="Leclercq J."/>
            <person name="Lepelley M."/>
            <person name="Leroy T."/>
            <person name="Li L.T."/>
            <person name="Librado P."/>
            <person name="Lopez L."/>
            <person name="Munoz A."/>
            <person name="Noel B."/>
            <person name="Pallavicini A."/>
            <person name="Perrotta G."/>
            <person name="Poncet V."/>
            <person name="Pot D."/>
            <person name="Priyono X."/>
            <person name="Rigoreau M."/>
            <person name="Rouard M."/>
            <person name="Rozas J."/>
            <person name="Tranchant-Dubreuil C."/>
            <person name="VanBuren R."/>
            <person name="Zhang Q."/>
            <person name="Andrade A.C."/>
            <person name="Argout X."/>
            <person name="Bertrand B."/>
            <person name="de Kochko A."/>
            <person name="Graziosi G."/>
            <person name="Henry R.J."/>
            <person name="Jayarama X."/>
            <person name="Ming R."/>
            <person name="Nagai C."/>
            <person name="Rounsley S."/>
            <person name="Sankoff D."/>
            <person name="Giuliano G."/>
            <person name="Albert V.A."/>
            <person name="Wincker P."/>
            <person name="Lashermes P."/>
        </authorList>
    </citation>
    <scope>NUCLEOTIDE SEQUENCE [LARGE SCALE GENOMIC DNA]</scope>
    <source>
        <strain evidence="2">cv. DH200-94</strain>
    </source>
</reference>
<protein>
    <submittedName>
        <fullName evidence="1">Uncharacterized protein</fullName>
    </submittedName>
</protein>
<evidence type="ECO:0000313" key="2">
    <source>
        <dbReference type="Proteomes" id="UP000295252"/>
    </source>
</evidence>
<sequence>MVFPIVAEEEEQLRRPCPRLKVGRIHLRRLEEAIDYVNEQLPSDDSSVPAVRLIVAINSTL</sequence>
<name>A0A068UXQ8_COFCA</name>
<dbReference type="InParanoid" id="A0A068UXQ8"/>
<dbReference type="AlphaFoldDB" id="A0A068UXQ8"/>
<dbReference type="Gramene" id="CDP13087">
    <property type="protein sequence ID" value="CDP13087"/>
    <property type="gene ID" value="GSCOC_T00037864001"/>
</dbReference>